<organism evidence="1 2">
    <name type="scientific">Acidicapsa dinghuensis</name>
    <dbReference type="NCBI Taxonomy" id="2218256"/>
    <lineage>
        <taxon>Bacteria</taxon>
        <taxon>Pseudomonadati</taxon>
        <taxon>Acidobacteriota</taxon>
        <taxon>Terriglobia</taxon>
        <taxon>Terriglobales</taxon>
        <taxon>Acidobacteriaceae</taxon>
        <taxon>Acidicapsa</taxon>
    </lineage>
</organism>
<dbReference type="EMBL" id="JBHSPH010000002">
    <property type="protein sequence ID" value="MFC5861698.1"/>
    <property type="molecule type" value="Genomic_DNA"/>
</dbReference>
<proteinExistence type="predicted"/>
<name>A0ABW1EED1_9BACT</name>
<reference evidence="2" key="1">
    <citation type="journal article" date="2019" name="Int. J. Syst. Evol. Microbiol.">
        <title>The Global Catalogue of Microorganisms (GCM) 10K type strain sequencing project: providing services to taxonomists for standard genome sequencing and annotation.</title>
        <authorList>
            <consortium name="The Broad Institute Genomics Platform"/>
            <consortium name="The Broad Institute Genome Sequencing Center for Infectious Disease"/>
            <person name="Wu L."/>
            <person name="Ma J."/>
        </authorList>
    </citation>
    <scope>NUCLEOTIDE SEQUENCE [LARGE SCALE GENOMIC DNA]</scope>
    <source>
        <strain evidence="2">JCM 4087</strain>
    </source>
</reference>
<evidence type="ECO:0000313" key="1">
    <source>
        <dbReference type="EMBL" id="MFC5861698.1"/>
    </source>
</evidence>
<dbReference type="Proteomes" id="UP001596091">
    <property type="component" value="Unassembled WGS sequence"/>
</dbReference>
<accession>A0ABW1EED1</accession>
<dbReference type="RefSeq" id="WP_263337217.1">
    <property type="nucleotide sequence ID" value="NZ_JAGSYH010000004.1"/>
</dbReference>
<gene>
    <name evidence="1" type="ORF">ACFPT7_05295</name>
</gene>
<protein>
    <submittedName>
        <fullName evidence="1">Uncharacterized protein</fullName>
    </submittedName>
</protein>
<sequence>MQASITTQRSGMVVAVLDAEAARVTFACVIFAARFHEEIAPLARIVEQQLRIEVDETLEGDLNYAGDASRTR</sequence>
<evidence type="ECO:0000313" key="2">
    <source>
        <dbReference type="Proteomes" id="UP001596091"/>
    </source>
</evidence>
<keyword evidence="2" id="KW-1185">Reference proteome</keyword>
<comment type="caution">
    <text evidence="1">The sequence shown here is derived from an EMBL/GenBank/DDBJ whole genome shotgun (WGS) entry which is preliminary data.</text>
</comment>